<dbReference type="EMBL" id="JBBWRZ010000003">
    <property type="protein sequence ID" value="KAK8240727.1"/>
    <property type="molecule type" value="Genomic_DNA"/>
</dbReference>
<organism evidence="2 3">
    <name type="scientific">Phyllosticta capitalensis</name>
    <dbReference type="NCBI Taxonomy" id="121624"/>
    <lineage>
        <taxon>Eukaryota</taxon>
        <taxon>Fungi</taxon>
        <taxon>Dikarya</taxon>
        <taxon>Ascomycota</taxon>
        <taxon>Pezizomycotina</taxon>
        <taxon>Dothideomycetes</taxon>
        <taxon>Dothideomycetes incertae sedis</taxon>
        <taxon>Botryosphaeriales</taxon>
        <taxon>Phyllostictaceae</taxon>
        <taxon>Phyllosticta</taxon>
    </lineage>
</organism>
<name>A0ABR1YX70_9PEZI</name>
<feature type="compositionally biased region" description="Polar residues" evidence="1">
    <location>
        <begin position="154"/>
        <end position="169"/>
    </location>
</feature>
<gene>
    <name evidence="2" type="ORF">HDK90DRAFT_193150</name>
</gene>
<accession>A0ABR1YX70</accession>
<comment type="caution">
    <text evidence="2">The sequence shown here is derived from an EMBL/GenBank/DDBJ whole genome shotgun (WGS) entry which is preliminary data.</text>
</comment>
<reference evidence="2 3" key="1">
    <citation type="submission" date="2024-04" db="EMBL/GenBank/DDBJ databases">
        <title>Phyllosticta paracitricarpa is synonymous to the EU quarantine fungus P. citricarpa based on phylogenomic analyses.</title>
        <authorList>
            <consortium name="Lawrence Berkeley National Laboratory"/>
            <person name="Van Ingen-Buijs V.A."/>
            <person name="Van Westerhoven A.C."/>
            <person name="Haridas S."/>
            <person name="Skiadas P."/>
            <person name="Martin F."/>
            <person name="Groenewald J.Z."/>
            <person name="Crous P.W."/>
            <person name="Seidl M.F."/>
        </authorList>
    </citation>
    <scope>NUCLEOTIDE SEQUENCE [LARGE SCALE GENOMIC DNA]</scope>
    <source>
        <strain evidence="2 3">CBS 123374</strain>
    </source>
</reference>
<evidence type="ECO:0000313" key="3">
    <source>
        <dbReference type="Proteomes" id="UP001492380"/>
    </source>
</evidence>
<sequence>MDAYGQAGAMESAGRQGYAALVLFFSLSLEKSVCWCRTKLGTLLLATKTGAAPPGFRAQAMGSTRTHVSDAHYLHCTIAIFPRGLTMWPCQSPMNHPPGPNHDDCGFFVHTLCSPPWRENRLRKAKAWELQLGRTMSVGGAGAAANGQKRARKPQSSGKQALTSVGGVSTQQTTDRWSIPCALSGFVGMAVSPGSHRYFDPGPYATICICDSKAPDCQAVQGAAPTVGWRYAGHAPGFEGYNTARTVFTAFISCGRAGAAA</sequence>
<keyword evidence="3" id="KW-1185">Reference proteome</keyword>
<proteinExistence type="predicted"/>
<evidence type="ECO:0000313" key="2">
    <source>
        <dbReference type="EMBL" id="KAK8240727.1"/>
    </source>
</evidence>
<dbReference type="Proteomes" id="UP001492380">
    <property type="component" value="Unassembled WGS sequence"/>
</dbReference>
<feature type="region of interest" description="Disordered" evidence="1">
    <location>
        <begin position="139"/>
        <end position="169"/>
    </location>
</feature>
<protein>
    <submittedName>
        <fullName evidence="2">Uncharacterized protein</fullName>
    </submittedName>
</protein>
<evidence type="ECO:0000256" key="1">
    <source>
        <dbReference type="SAM" id="MobiDB-lite"/>
    </source>
</evidence>